<feature type="transmembrane region" description="Helical" evidence="1">
    <location>
        <begin position="79"/>
        <end position="98"/>
    </location>
</feature>
<reference evidence="2 3" key="1">
    <citation type="submission" date="2018-08" db="EMBL/GenBank/DDBJ databases">
        <title>Streptomyces globisporus 1912-4Crt, whole genome shotgun sequence.</title>
        <authorList>
            <person name="Matselyukh B."/>
        </authorList>
    </citation>
    <scope>NUCLEOTIDE SEQUENCE [LARGE SCALE GENOMIC DNA]</scope>
    <source>
        <strain evidence="2 3">1912-4Crt</strain>
    </source>
</reference>
<feature type="transmembrane region" description="Helical" evidence="1">
    <location>
        <begin position="54"/>
        <end position="73"/>
    </location>
</feature>
<accession>A0A423US07</accession>
<comment type="caution">
    <text evidence="2">The sequence shown here is derived from an EMBL/GenBank/DDBJ whole genome shotgun (WGS) entry which is preliminary data.</text>
</comment>
<name>A0A423US07_STRGL</name>
<keyword evidence="1" id="KW-0812">Transmembrane</keyword>
<evidence type="ECO:0000256" key="1">
    <source>
        <dbReference type="SAM" id="Phobius"/>
    </source>
</evidence>
<sequence>MQLRTEQAGTVVYVPGPDGVMVAVLREHLPTTPAVYQPRDLTPQPLFDPRAQRIAAGGLLAGGAGWGAGQLLLGAGQLVSAAAGLGSLMMWAAVAVVASRIGSVVLGGGRPATVHHTTVHNRWFGRSTH</sequence>
<organism evidence="2 3">
    <name type="scientific">Streptomyces globisporus</name>
    <dbReference type="NCBI Taxonomy" id="1908"/>
    <lineage>
        <taxon>Bacteria</taxon>
        <taxon>Bacillati</taxon>
        <taxon>Actinomycetota</taxon>
        <taxon>Actinomycetes</taxon>
        <taxon>Kitasatosporales</taxon>
        <taxon>Streptomycetaceae</taxon>
        <taxon>Streptomyces</taxon>
    </lineage>
</organism>
<gene>
    <name evidence="2" type="ORF">D3105_29040</name>
</gene>
<keyword evidence="1" id="KW-0472">Membrane</keyword>
<evidence type="ECO:0000313" key="2">
    <source>
        <dbReference type="EMBL" id="ROV65127.1"/>
    </source>
</evidence>
<protein>
    <submittedName>
        <fullName evidence="2">Uncharacterized protein</fullName>
    </submittedName>
</protein>
<proteinExistence type="predicted"/>
<keyword evidence="1" id="KW-1133">Transmembrane helix</keyword>
<evidence type="ECO:0000313" key="3">
    <source>
        <dbReference type="Proteomes" id="UP000285596"/>
    </source>
</evidence>
<dbReference type="EMBL" id="QWFA01000213">
    <property type="protein sequence ID" value="ROV65127.1"/>
    <property type="molecule type" value="Genomic_DNA"/>
</dbReference>
<dbReference type="Proteomes" id="UP000285596">
    <property type="component" value="Unassembled WGS sequence"/>
</dbReference>
<dbReference type="AlphaFoldDB" id="A0A423US07"/>